<keyword evidence="1" id="KW-1133">Transmembrane helix</keyword>
<dbReference type="EMBL" id="QUNO01000010">
    <property type="protein sequence ID" value="REH42919.1"/>
    <property type="molecule type" value="Genomic_DNA"/>
</dbReference>
<reference evidence="2 3" key="1">
    <citation type="submission" date="2018-08" db="EMBL/GenBank/DDBJ databases">
        <title>Genomic Encyclopedia of Archaeal and Bacterial Type Strains, Phase II (KMG-II): from individual species to whole genera.</title>
        <authorList>
            <person name="Goeker M."/>
        </authorList>
    </citation>
    <scope>NUCLEOTIDE SEQUENCE [LARGE SCALE GENOMIC DNA]</scope>
    <source>
        <strain evidence="2 3">DSM 45791</strain>
    </source>
</reference>
<keyword evidence="1" id="KW-0472">Membrane</keyword>
<evidence type="ECO:0000256" key="1">
    <source>
        <dbReference type="SAM" id="Phobius"/>
    </source>
</evidence>
<accession>A0A3E0HDV0</accession>
<feature type="transmembrane region" description="Helical" evidence="1">
    <location>
        <begin position="40"/>
        <end position="63"/>
    </location>
</feature>
<keyword evidence="3" id="KW-1185">Reference proteome</keyword>
<sequence length="232" mass="24612">MNEVDRLREAMAQPPGEQFAEVDVQQIMRRGGRLRLRRRLLTAAGAVAVLAAVAGSVIGVQLYRDGQASSPVSVAAPPVATNDAVPATPVLDTQVVDPTGNAVLYFSHGRNAAGVATYRLVLAHKDAAGKLTPVLATDADLTGGGFHNITTGHPGSFLPLFGYFVGPVAQIKAMYRDQPAQVMWKQVPELNVAVFWLPPKNGLEDVDANSSVQLDAFDAQGNGLYEDNGPTR</sequence>
<protein>
    <submittedName>
        <fullName evidence="2">Uncharacterized protein</fullName>
    </submittedName>
</protein>
<gene>
    <name evidence="2" type="ORF">BCF44_110424</name>
</gene>
<dbReference type="AlphaFoldDB" id="A0A3E0HDV0"/>
<organism evidence="2 3">
    <name type="scientific">Kutzneria buriramensis</name>
    <dbReference type="NCBI Taxonomy" id="1045776"/>
    <lineage>
        <taxon>Bacteria</taxon>
        <taxon>Bacillati</taxon>
        <taxon>Actinomycetota</taxon>
        <taxon>Actinomycetes</taxon>
        <taxon>Pseudonocardiales</taxon>
        <taxon>Pseudonocardiaceae</taxon>
        <taxon>Kutzneria</taxon>
    </lineage>
</organism>
<keyword evidence="1" id="KW-0812">Transmembrane</keyword>
<dbReference type="RefSeq" id="WP_116177694.1">
    <property type="nucleotide sequence ID" value="NZ_CP144375.1"/>
</dbReference>
<evidence type="ECO:0000313" key="2">
    <source>
        <dbReference type="EMBL" id="REH42919.1"/>
    </source>
</evidence>
<evidence type="ECO:0000313" key="3">
    <source>
        <dbReference type="Proteomes" id="UP000256269"/>
    </source>
</evidence>
<dbReference type="Proteomes" id="UP000256269">
    <property type="component" value="Unassembled WGS sequence"/>
</dbReference>
<proteinExistence type="predicted"/>
<comment type="caution">
    <text evidence="2">The sequence shown here is derived from an EMBL/GenBank/DDBJ whole genome shotgun (WGS) entry which is preliminary data.</text>
</comment>
<name>A0A3E0HDV0_9PSEU</name>
<dbReference type="OrthoDB" id="3690121at2"/>